<comment type="caution">
    <text evidence="1">The sequence shown here is derived from an EMBL/GenBank/DDBJ whole genome shotgun (WGS) entry which is preliminary data.</text>
</comment>
<evidence type="ECO:0008006" key="3">
    <source>
        <dbReference type="Google" id="ProtNLM"/>
    </source>
</evidence>
<keyword evidence="2" id="KW-1185">Reference proteome</keyword>
<dbReference type="EMBL" id="BLXT01007182">
    <property type="protein sequence ID" value="GFO37204.1"/>
    <property type="molecule type" value="Genomic_DNA"/>
</dbReference>
<sequence>MDLAFVAPFEQLFMAQQNTLTYIAGYLARQIWSKVSDECGCKLRGQLQSSIKETFLAAKQCEDLQGPGLVIPSRGLQNVVETMMIIYKQFAEDLLTGQNVKTNLVTLPEKEAAQLFLKL</sequence>
<reference evidence="1 2" key="1">
    <citation type="journal article" date="2021" name="Elife">
        <title>Chloroplast acquisition without the gene transfer in kleptoplastic sea slugs, Plakobranchus ocellatus.</title>
        <authorList>
            <person name="Maeda T."/>
            <person name="Takahashi S."/>
            <person name="Yoshida T."/>
            <person name="Shimamura S."/>
            <person name="Takaki Y."/>
            <person name="Nagai Y."/>
            <person name="Toyoda A."/>
            <person name="Suzuki Y."/>
            <person name="Arimoto A."/>
            <person name="Ishii H."/>
            <person name="Satoh N."/>
            <person name="Nishiyama T."/>
            <person name="Hasebe M."/>
            <person name="Maruyama T."/>
            <person name="Minagawa J."/>
            <person name="Obokata J."/>
            <person name="Shigenobu S."/>
        </authorList>
    </citation>
    <scope>NUCLEOTIDE SEQUENCE [LARGE SCALE GENOMIC DNA]</scope>
</reference>
<name>A0AAV4CZF0_9GAST</name>
<organism evidence="1 2">
    <name type="scientific">Plakobranchus ocellatus</name>
    <dbReference type="NCBI Taxonomy" id="259542"/>
    <lineage>
        <taxon>Eukaryota</taxon>
        <taxon>Metazoa</taxon>
        <taxon>Spiralia</taxon>
        <taxon>Lophotrochozoa</taxon>
        <taxon>Mollusca</taxon>
        <taxon>Gastropoda</taxon>
        <taxon>Heterobranchia</taxon>
        <taxon>Euthyneura</taxon>
        <taxon>Panpulmonata</taxon>
        <taxon>Sacoglossa</taxon>
        <taxon>Placobranchoidea</taxon>
        <taxon>Plakobranchidae</taxon>
        <taxon>Plakobranchus</taxon>
    </lineage>
</organism>
<gene>
    <name evidence="1" type="ORF">PoB_006370900</name>
</gene>
<dbReference type="AlphaFoldDB" id="A0AAV4CZF0"/>
<dbReference type="Proteomes" id="UP000735302">
    <property type="component" value="Unassembled WGS sequence"/>
</dbReference>
<evidence type="ECO:0000313" key="2">
    <source>
        <dbReference type="Proteomes" id="UP000735302"/>
    </source>
</evidence>
<protein>
    <recommendedName>
        <fullName evidence="3">COG complex subunit 6</fullName>
    </recommendedName>
</protein>
<proteinExistence type="predicted"/>
<accession>A0AAV4CZF0</accession>
<evidence type="ECO:0000313" key="1">
    <source>
        <dbReference type="EMBL" id="GFO37204.1"/>
    </source>
</evidence>